<dbReference type="Proteomes" id="UP001054945">
    <property type="component" value="Unassembled WGS sequence"/>
</dbReference>
<organism evidence="1 2">
    <name type="scientific">Caerostris extrusa</name>
    <name type="common">Bark spider</name>
    <name type="synonym">Caerostris bankana</name>
    <dbReference type="NCBI Taxonomy" id="172846"/>
    <lineage>
        <taxon>Eukaryota</taxon>
        <taxon>Metazoa</taxon>
        <taxon>Ecdysozoa</taxon>
        <taxon>Arthropoda</taxon>
        <taxon>Chelicerata</taxon>
        <taxon>Arachnida</taxon>
        <taxon>Araneae</taxon>
        <taxon>Araneomorphae</taxon>
        <taxon>Entelegynae</taxon>
        <taxon>Araneoidea</taxon>
        <taxon>Araneidae</taxon>
        <taxon>Caerostris</taxon>
    </lineage>
</organism>
<keyword evidence="2" id="KW-1185">Reference proteome</keyword>
<reference evidence="1 2" key="1">
    <citation type="submission" date="2021-06" db="EMBL/GenBank/DDBJ databases">
        <title>Caerostris extrusa draft genome.</title>
        <authorList>
            <person name="Kono N."/>
            <person name="Arakawa K."/>
        </authorList>
    </citation>
    <scope>NUCLEOTIDE SEQUENCE [LARGE SCALE GENOMIC DNA]</scope>
</reference>
<sequence length="73" mass="8602">MFLFIYSLQITPDTKLKKFFLFETPTLCKTPLHHQQRTLPPDLSKMDVETSDPTQLTHCNMSDDFHPSRHRVV</sequence>
<accession>A0AAV4TGU1</accession>
<evidence type="ECO:0000313" key="1">
    <source>
        <dbReference type="EMBL" id="GIY44087.1"/>
    </source>
</evidence>
<protein>
    <submittedName>
        <fullName evidence="1">Uncharacterized protein</fullName>
    </submittedName>
</protein>
<comment type="caution">
    <text evidence="1">The sequence shown here is derived from an EMBL/GenBank/DDBJ whole genome shotgun (WGS) entry which is preliminary data.</text>
</comment>
<name>A0AAV4TGU1_CAEEX</name>
<proteinExistence type="predicted"/>
<dbReference type="AlphaFoldDB" id="A0AAV4TGU1"/>
<evidence type="ECO:0000313" key="2">
    <source>
        <dbReference type="Proteomes" id="UP001054945"/>
    </source>
</evidence>
<dbReference type="EMBL" id="BPLR01011087">
    <property type="protein sequence ID" value="GIY44087.1"/>
    <property type="molecule type" value="Genomic_DNA"/>
</dbReference>
<gene>
    <name evidence="1" type="ORF">CEXT_582981</name>
</gene>